<dbReference type="GeneID" id="14182231"/>
<dbReference type="RefSeq" id="YP_007112203.1">
    <property type="nucleotide sequence ID" value="NC_019718.1"/>
</dbReference>
<organism evidence="1 2">
    <name type="scientific">Enterobacteria phage vB_EcoS_Rogue1</name>
    <dbReference type="NCBI Taxonomy" id="1147155"/>
    <lineage>
        <taxon>Viruses</taxon>
        <taxon>Duplodnaviria</taxon>
        <taxon>Heunggongvirae</taxon>
        <taxon>Uroviricota</taxon>
        <taxon>Caudoviricetes</taxon>
        <taxon>Drexlerviridae</taxon>
        <taxon>Rogunavirinae</taxon>
        <taxon>Rogunavirus</taxon>
        <taxon>Rogunavirus rogue1</taxon>
    </lineage>
</organism>
<name>K7PMJ5_9CAUD</name>
<proteinExistence type="predicted"/>
<protein>
    <submittedName>
        <fullName evidence="1">Uncharacterized protein</fullName>
    </submittedName>
</protein>
<accession>K7PMJ5</accession>
<gene>
    <name evidence="1" type="ORF">Rogue1_001</name>
</gene>
<evidence type="ECO:0000313" key="1">
    <source>
        <dbReference type="EMBL" id="AFM76553.1"/>
    </source>
</evidence>
<dbReference type="Proteomes" id="UP000201874">
    <property type="component" value="Segment"/>
</dbReference>
<sequence>MKGGLDQMVGWFYRSRRDFFYIRVVRRLPIVDRIHIYNLYAFIQSIYIKISLYIKDLDYYYYYI</sequence>
<reference evidence="2" key="1">
    <citation type="submission" date="2011-12" db="EMBL/GenBank/DDBJ databases">
        <authorList>
            <person name="Kropinski A.M."/>
            <person name="Lingohr E.J."/>
            <person name="Johnson R.P."/>
        </authorList>
    </citation>
    <scope>NUCLEOTIDE SEQUENCE [LARGE SCALE GENOMIC DNA]</scope>
</reference>
<dbReference type="EMBL" id="JQ182736">
    <property type="protein sequence ID" value="AFM76553.1"/>
    <property type="molecule type" value="Genomic_DNA"/>
</dbReference>
<dbReference type="KEGG" id="vg:14182231"/>
<keyword evidence="2" id="KW-1185">Reference proteome</keyword>
<evidence type="ECO:0000313" key="2">
    <source>
        <dbReference type="Proteomes" id="UP000201874"/>
    </source>
</evidence>